<dbReference type="GO" id="GO:0051087">
    <property type="term" value="F:protein-folding chaperone binding"/>
    <property type="evidence" value="ECO:0007669"/>
    <property type="project" value="InterPro"/>
</dbReference>
<keyword evidence="3" id="KW-0346">Stress response</keyword>
<evidence type="ECO:0000256" key="5">
    <source>
        <dbReference type="SAM" id="MobiDB-lite"/>
    </source>
</evidence>
<comment type="similarity">
    <text evidence="1 3 4">Belongs to the GrpE family.</text>
</comment>
<comment type="subunit">
    <text evidence="3">Homodimer.</text>
</comment>
<evidence type="ECO:0000313" key="7">
    <source>
        <dbReference type="Proteomes" id="UP000515369"/>
    </source>
</evidence>
<feature type="region of interest" description="Disordered" evidence="5">
    <location>
        <begin position="1"/>
        <end position="48"/>
    </location>
</feature>
<dbReference type="InterPro" id="IPR000740">
    <property type="entry name" value="GrpE"/>
</dbReference>
<comment type="subcellular location">
    <subcellularLocation>
        <location evidence="3">Cytoplasm</location>
    </subcellularLocation>
</comment>
<gene>
    <name evidence="3" type="primary">grpE</name>
    <name evidence="6" type="ORF">H3H32_14765</name>
</gene>
<dbReference type="InterPro" id="IPR009012">
    <property type="entry name" value="GrpE_head"/>
</dbReference>
<sequence length="198" mass="21977">MENKDILDEQASMDTPQPDNLATEPVDSDEAVSATAEETTESNSAEGFVAETDRIGSELAELKDKYLRLYADFENFRRRTAKEKLDLISNANEGVLKALIPVVDDFERAMQSMENTEDVAALKEGVSLIYTKFFKTLEGKGLKPMISKGEPFDADLHESVTQFPAPSADLKGKVIDEIEKGYYLNDKVIRFAKVIVGS</sequence>
<proteinExistence type="inferred from homology"/>
<dbReference type="PRINTS" id="PR00773">
    <property type="entry name" value="GRPEPROTEIN"/>
</dbReference>
<evidence type="ECO:0000256" key="1">
    <source>
        <dbReference type="ARBA" id="ARBA00009054"/>
    </source>
</evidence>
<accession>A0A7G5H4L9</accession>
<name>A0A7G5H4L9_9BACT</name>
<dbReference type="CDD" id="cd00446">
    <property type="entry name" value="GrpE"/>
    <property type="match status" value="1"/>
</dbReference>
<dbReference type="AlphaFoldDB" id="A0A7G5H4L9"/>
<reference evidence="6 7" key="1">
    <citation type="submission" date="2020-07" db="EMBL/GenBank/DDBJ databases">
        <title>Spirosoma foliorum sp. nov., isolated from the leaves on the Nejang mountain Korea, Republic of.</title>
        <authorList>
            <person name="Ho H."/>
            <person name="Lee Y.-J."/>
            <person name="Nurcahyanto D.-A."/>
            <person name="Kim S.-G."/>
        </authorList>
    </citation>
    <scope>NUCLEOTIDE SEQUENCE [LARGE SCALE GENOMIC DNA]</scope>
    <source>
        <strain evidence="6 7">PL0136</strain>
    </source>
</reference>
<dbReference type="PANTHER" id="PTHR21237:SF23">
    <property type="entry name" value="GRPE PROTEIN HOMOLOG, MITOCHONDRIAL"/>
    <property type="match status" value="1"/>
</dbReference>
<feature type="compositionally biased region" description="Low complexity" evidence="5">
    <location>
        <begin position="31"/>
        <end position="46"/>
    </location>
</feature>
<keyword evidence="2 3" id="KW-0143">Chaperone</keyword>
<dbReference type="RefSeq" id="WP_182463433.1">
    <property type="nucleotide sequence ID" value="NZ_CP059732.1"/>
</dbReference>
<dbReference type="GO" id="GO:0042803">
    <property type="term" value="F:protein homodimerization activity"/>
    <property type="evidence" value="ECO:0007669"/>
    <property type="project" value="InterPro"/>
</dbReference>
<evidence type="ECO:0000256" key="3">
    <source>
        <dbReference type="HAMAP-Rule" id="MF_01151"/>
    </source>
</evidence>
<dbReference type="GO" id="GO:0005737">
    <property type="term" value="C:cytoplasm"/>
    <property type="evidence" value="ECO:0007669"/>
    <property type="project" value="UniProtKB-SubCell"/>
</dbReference>
<keyword evidence="7" id="KW-1185">Reference proteome</keyword>
<dbReference type="EMBL" id="CP059732">
    <property type="protein sequence ID" value="QMW06061.1"/>
    <property type="molecule type" value="Genomic_DNA"/>
</dbReference>
<dbReference type="Proteomes" id="UP000515369">
    <property type="component" value="Chromosome"/>
</dbReference>
<dbReference type="InterPro" id="IPR013805">
    <property type="entry name" value="GrpE_CC"/>
</dbReference>
<dbReference type="HAMAP" id="MF_01151">
    <property type="entry name" value="GrpE"/>
    <property type="match status" value="1"/>
</dbReference>
<dbReference type="SUPFAM" id="SSF58014">
    <property type="entry name" value="Coiled-coil domain of nucleotide exchange factor GrpE"/>
    <property type="match status" value="1"/>
</dbReference>
<comment type="function">
    <text evidence="3">Participates actively in the response to hyperosmotic and heat shock by preventing the aggregation of stress-denatured proteins, in association with DnaK and GrpE. It is the nucleotide exchange factor for DnaK and may function as a thermosensor. Unfolded proteins bind initially to DnaJ; upon interaction with the DnaJ-bound protein, DnaK hydrolyzes its bound ATP, resulting in the formation of a stable complex. GrpE releases ADP from DnaK; ATP binding to DnaK triggers the release of the substrate protein, thus completing the reaction cycle. Several rounds of ATP-dependent interactions between DnaJ, DnaK and GrpE are required for fully efficient folding.</text>
</comment>
<organism evidence="6 7">
    <name type="scientific">Spirosoma foliorum</name>
    <dbReference type="NCBI Taxonomy" id="2710596"/>
    <lineage>
        <taxon>Bacteria</taxon>
        <taxon>Pseudomonadati</taxon>
        <taxon>Bacteroidota</taxon>
        <taxon>Cytophagia</taxon>
        <taxon>Cytophagales</taxon>
        <taxon>Cytophagaceae</taxon>
        <taxon>Spirosoma</taxon>
    </lineage>
</organism>
<dbReference type="SUPFAM" id="SSF51064">
    <property type="entry name" value="Head domain of nucleotide exchange factor GrpE"/>
    <property type="match status" value="1"/>
</dbReference>
<evidence type="ECO:0000313" key="6">
    <source>
        <dbReference type="EMBL" id="QMW06061.1"/>
    </source>
</evidence>
<dbReference type="Pfam" id="PF01025">
    <property type="entry name" value="GrpE"/>
    <property type="match status" value="1"/>
</dbReference>
<dbReference type="PANTHER" id="PTHR21237">
    <property type="entry name" value="GRPE PROTEIN"/>
    <property type="match status" value="1"/>
</dbReference>
<protein>
    <recommendedName>
        <fullName evidence="3">Protein GrpE</fullName>
    </recommendedName>
    <alternativeName>
        <fullName evidence="3">HSP-70 cofactor</fullName>
    </alternativeName>
</protein>
<dbReference type="Gene3D" id="2.30.22.10">
    <property type="entry name" value="Head domain of nucleotide exchange factor GrpE"/>
    <property type="match status" value="1"/>
</dbReference>
<dbReference type="GO" id="GO:0000774">
    <property type="term" value="F:adenyl-nucleotide exchange factor activity"/>
    <property type="evidence" value="ECO:0007669"/>
    <property type="project" value="InterPro"/>
</dbReference>
<evidence type="ECO:0000256" key="2">
    <source>
        <dbReference type="ARBA" id="ARBA00023186"/>
    </source>
</evidence>
<evidence type="ECO:0000256" key="4">
    <source>
        <dbReference type="RuleBase" id="RU004478"/>
    </source>
</evidence>
<keyword evidence="3" id="KW-0963">Cytoplasm</keyword>
<dbReference type="Gene3D" id="3.90.20.20">
    <property type="match status" value="1"/>
</dbReference>
<dbReference type="GO" id="GO:0051082">
    <property type="term" value="F:unfolded protein binding"/>
    <property type="evidence" value="ECO:0007669"/>
    <property type="project" value="TreeGrafter"/>
</dbReference>
<dbReference type="KEGG" id="sfol:H3H32_14765"/>
<dbReference type="GO" id="GO:0006457">
    <property type="term" value="P:protein folding"/>
    <property type="evidence" value="ECO:0007669"/>
    <property type="project" value="InterPro"/>
</dbReference>